<dbReference type="Proteomes" id="UP000729402">
    <property type="component" value="Unassembled WGS sequence"/>
</dbReference>
<gene>
    <name evidence="1" type="ORF">GUJ93_ZPchr0009g1536</name>
</gene>
<dbReference type="EMBL" id="JAAALK010000289">
    <property type="protein sequence ID" value="KAG8051331.1"/>
    <property type="molecule type" value="Genomic_DNA"/>
</dbReference>
<name>A0A8J5V9B2_ZIZPA</name>
<evidence type="ECO:0000313" key="1">
    <source>
        <dbReference type="EMBL" id="KAG8051331.1"/>
    </source>
</evidence>
<reference evidence="1" key="2">
    <citation type="submission" date="2021-02" db="EMBL/GenBank/DDBJ databases">
        <authorList>
            <person name="Kimball J.A."/>
            <person name="Haas M.W."/>
            <person name="Macchietto M."/>
            <person name="Kono T."/>
            <person name="Duquette J."/>
            <person name="Shao M."/>
        </authorList>
    </citation>
    <scope>NUCLEOTIDE SEQUENCE</scope>
    <source>
        <tissue evidence="1">Fresh leaf tissue</tissue>
    </source>
</reference>
<comment type="caution">
    <text evidence="1">The sequence shown here is derived from an EMBL/GenBank/DDBJ whole genome shotgun (WGS) entry which is preliminary data.</text>
</comment>
<accession>A0A8J5V9B2</accession>
<reference evidence="1" key="1">
    <citation type="journal article" date="2021" name="bioRxiv">
        <title>Whole Genome Assembly and Annotation of Northern Wild Rice, Zizania palustris L., Supports a Whole Genome Duplication in the Zizania Genus.</title>
        <authorList>
            <person name="Haas M."/>
            <person name="Kono T."/>
            <person name="Macchietto M."/>
            <person name="Millas R."/>
            <person name="McGilp L."/>
            <person name="Shao M."/>
            <person name="Duquette J."/>
            <person name="Hirsch C.N."/>
            <person name="Kimball J."/>
        </authorList>
    </citation>
    <scope>NUCLEOTIDE SEQUENCE</scope>
    <source>
        <tissue evidence="1">Fresh leaf tissue</tissue>
    </source>
</reference>
<proteinExistence type="predicted"/>
<organism evidence="1 2">
    <name type="scientific">Zizania palustris</name>
    <name type="common">Northern wild rice</name>
    <dbReference type="NCBI Taxonomy" id="103762"/>
    <lineage>
        <taxon>Eukaryota</taxon>
        <taxon>Viridiplantae</taxon>
        <taxon>Streptophyta</taxon>
        <taxon>Embryophyta</taxon>
        <taxon>Tracheophyta</taxon>
        <taxon>Spermatophyta</taxon>
        <taxon>Magnoliopsida</taxon>
        <taxon>Liliopsida</taxon>
        <taxon>Poales</taxon>
        <taxon>Poaceae</taxon>
        <taxon>BOP clade</taxon>
        <taxon>Oryzoideae</taxon>
        <taxon>Oryzeae</taxon>
        <taxon>Zizaniinae</taxon>
        <taxon>Zizania</taxon>
    </lineage>
</organism>
<dbReference type="AlphaFoldDB" id="A0A8J5V9B2"/>
<protein>
    <submittedName>
        <fullName evidence="1">Uncharacterized protein</fullName>
    </submittedName>
</protein>
<sequence length="106" mass="11407">MATVRGSLGNSQGGCFQKLDAMAYLDFSLDGAGAGTLEGDAFTNTLSTQEVAEAWEEAHVEVADVLELDEEVGLEDASGELLSVPRLNLGWRLNMYMEASPYRLCS</sequence>
<evidence type="ECO:0000313" key="2">
    <source>
        <dbReference type="Proteomes" id="UP000729402"/>
    </source>
</evidence>
<keyword evidence="2" id="KW-1185">Reference proteome</keyword>